<dbReference type="RefSeq" id="WP_105338550.1">
    <property type="nucleotide sequence ID" value="NZ_PUHZ01000025.1"/>
</dbReference>
<dbReference type="GO" id="GO:0016301">
    <property type="term" value="F:kinase activity"/>
    <property type="evidence" value="ECO:0007669"/>
    <property type="project" value="UniProtKB-KW"/>
</dbReference>
<dbReference type="Gene3D" id="3.40.50.10330">
    <property type="entry name" value="Probable inorganic polyphosphate/atp-NAD kinase, domain 1"/>
    <property type="match status" value="1"/>
</dbReference>
<dbReference type="OrthoDB" id="1889537at2"/>
<proteinExistence type="predicted"/>
<dbReference type="InterPro" id="IPR016064">
    <property type="entry name" value="NAD/diacylglycerol_kinase_sf"/>
</dbReference>
<dbReference type="Proteomes" id="UP000237819">
    <property type="component" value="Unassembled WGS sequence"/>
</dbReference>
<dbReference type="AlphaFoldDB" id="A0A2S8GC21"/>
<evidence type="ECO:0000313" key="2">
    <source>
        <dbReference type="Proteomes" id="UP000237819"/>
    </source>
</evidence>
<accession>A0A2S8GC21</accession>
<gene>
    <name evidence="1" type="ORF">C5Y93_26795</name>
</gene>
<dbReference type="EMBL" id="PUHZ01000025">
    <property type="protein sequence ID" value="PQO41973.1"/>
    <property type="molecule type" value="Genomic_DNA"/>
</dbReference>
<dbReference type="InterPro" id="IPR017438">
    <property type="entry name" value="ATP-NAD_kinase_N"/>
</dbReference>
<sequence>MMKSGTKMIAVITRESRLQGLKQRWGTSGQVDFLMNAAVDHEVERRRKISVRQGQDLSDADYMLMEEAADNLTDSSAYEEEDARYRDALGKLMRELDVDVPVREVDRRYVPNFDFDRCLAVVVIGQDGLVANVAKYVGDLPVIGVNPDPSRYDGVLLPFQVSEARGAVLRAMKQNARFEKITLAEVNTLTGQRMLAFNDFFVGCRTHASARYTLECGGLSEPQSSSGVLVSTGAGATGWMSSVFNMVAGVSRFVGGADRPHVTLQRDDPRLMWAVREPFASRHSSVNQVMGWIENQDELVIGSQMPTDGVIFSDGIEEDYLEFNSGNIATFTVSQQRARLVVG</sequence>
<reference evidence="1 2" key="1">
    <citation type="submission" date="2018-02" db="EMBL/GenBank/DDBJ databases">
        <title>Comparative genomes isolates from brazilian mangrove.</title>
        <authorList>
            <person name="Araujo J.E."/>
            <person name="Taketani R.G."/>
            <person name="Silva M.C.P."/>
            <person name="Loureco M.V."/>
            <person name="Andreote F.D."/>
        </authorList>
    </citation>
    <scope>NUCLEOTIDE SEQUENCE [LARGE SCALE GENOMIC DNA]</scope>
    <source>
        <strain evidence="1 2">Nap-Phe MGV</strain>
    </source>
</reference>
<protein>
    <submittedName>
        <fullName evidence="1">NAD+ kinase</fullName>
    </submittedName>
</protein>
<keyword evidence="1" id="KW-0808">Transferase</keyword>
<comment type="caution">
    <text evidence="1">The sequence shown here is derived from an EMBL/GenBank/DDBJ whole genome shotgun (WGS) entry which is preliminary data.</text>
</comment>
<evidence type="ECO:0000313" key="1">
    <source>
        <dbReference type="EMBL" id="PQO41973.1"/>
    </source>
</evidence>
<dbReference type="SUPFAM" id="SSF111331">
    <property type="entry name" value="NAD kinase/diacylglycerol kinase-like"/>
    <property type="match status" value="1"/>
</dbReference>
<keyword evidence="1" id="KW-0418">Kinase</keyword>
<name>A0A2S8GC21_9BACT</name>
<organism evidence="1 2">
    <name type="scientific">Blastopirellula marina</name>
    <dbReference type="NCBI Taxonomy" id="124"/>
    <lineage>
        <taxon>Bacteria</taxon>
        <taxon>Pseudomonadati</taxon>
        <taxon>Planctomycetota</taxon>
        <taxon>Planctomycetia</taxon>
        <taxon>Pirellulales</taxon>
        <taxon>Pirellulaceae</taxon>
        <taxon>Blastopirellula</taxon>
    </lineage>
</organism>